<dbReference type="Proteomes" id="UP000326396">
    <property type="component" value="Linkage Group LG19"/>
</dbReference>
<protein>
    <submittedName>
        <fullName evidence="1">Uncharacterized protein</fullName>
    </submittedName>
</protein>
<comment type="caution">
    <text evidence="1">The sequence shown here is derived from an EMBL/GenBank/DDBJ whole genome shotgun (WGS) entry which is preliminary data.</text>
</comment>
<sequence length="68" mass="7934">MLAAQFPLLRLEDKSAFGVGNNDSNPPIRAYTRCCWDKATWKLMLYPDVEPLVYQLRPLAWRFALSFQ</sequence>
<dbReference type="AlphaFoldDB" id="A0A5N6NJJ7"/>
<reference evidence="1 2" key="1">
    <citation type="submission" date="2019-05" db="EMBL/GenBank/DDBJ databases">
        <title>Mikania micrantha, genome provides insights into the molecular mechanism of rapid growth.</title>
        <authorList>
            <person name="Liu B."/>
        </authorList>
    </citation>
    <scope>NUCLEOTIDE SEQUENCE [LARGE SCALE GENOMIC DNA]</scope>
    <source>
        <strain evidence="1">NLD-2019</strain>
        <tissue evidence="1">Leaf</tissue>
    </source>
</reference>
<organism evidence="1 2">
    <name type="scientific">Mikania micrantha</name>
    <name type="common">bitter vine</name>
    <dbReference type="NCBI Taxonomy" id="192012"/>
    <lineage>
        <taxon>Eukaryota</taxon>
        <taxon>Viridiplantae</taxon>
        <taxon>Streptophyta</taxon>
        <taxon>Embryophyta</taxon>
        <taxon>Tracheophyta</taxon>
        <taxon>Spermatophyta</taxon>
        <taxon>Magnoliopsida</taxon>
        <taxon>eudicotyledons</taxon>
        <taxon>Gunneridae</taxon>
        <taxon>Pentapetalae</taxon>
        <taxon>asterids</taxon>
        <taxon>campanulids</taxon>
        <taxon>Asterales</taxon>
        <taxon>Asteraceae</taxon>
        <taxon>Asteroideae</taxon>
        <taxon>Heliantheae alliance</taxon>
        <taxon>Eupatorieae</taxon>
        <taxon>Mikania</taxon>
    </lineage>
</organism>
<dbReference type="OrthoDB" id="10571561at2759"/>
<evidence type="ECO:0000313" key="2">
    <source>
        <dbReference type="Proteomes" id="UP000326396"/>
    </source>
</evidence>
<accession>A0A5N6NJJ7</accession>
<name>A0A5N6NJJ7_9ASTR</name>
<evidence type="ECO:0000313" key="1">
    <source>
        <dbReference type="EMBL" id="KAD4888288.1"/>
    </source>
</evidence>
<proteinExistence type="predicted"/>
<dbReference type="EMBL" id="SZYD01000011">
    <property type="protein sequence ID" value="KAD4888288.1"/>
    <property type="molecule type" value="Genomic_DNA"/>
</dbReference>
<keyword evidence="2" id="KW-1185">Reference proteome</keyword>
<gene>
    <name evidence="1" type="ORF">E3N88_20361</name>
</gene>